<dbReference type="RefSeq" id="XP_004355960.1">
    <property type="nucleotide sequence ID" value="XM_004355907.1"/>
</dbReference>
<dbReference type="SUPFAM" id="SSF48340">
    <property type="entry name" value="Interferon-induced guanylate-binding protein 1 (GBP1), C-terminal domain"/>
    <property type="match status" value="1"/>
</dbReference>
<keyword evidence="6" id="KW-1185">Reference proteome</keyword>
<gene>
    <name evidence="5" type="ORF">DFA_08472</name>
</gene>
<dbReference type="AlphaFoldDB" id="F4Q6A2"/>
<feature type="domain" description="Guanylate-binding protein N-terminal" evidence="3">
    <location>
        <begin position="40"/>
        <end position="294"/>
    </location>
</feature>
<dbReference type="Gene3D" id="3.40.50.300">
    <property type="entry name" value="P-loop containing nucleotide triphosphate hydrolases"/>
    <property type="match status" value="1"/>
</dbReference>
<dbReference type="OMA" id="ANNQEIF"/>
<dbReference type="InterPro" id="IPR036543">
    <property type="entry name" value="Guanylate-bd_C_sf"/>
</dbReference>
<dbReference type="GeneID" id="14869842"/>
<keyword evidence="2" id="KW-0175">Coiled coil</keyword>
<name>F4Q6A2_CACFS</name>
<feature type="coiled-coil region" evidence="2">
    <location>
        <begin position="576"/>
        <end position="632"/>
    </location>
</feature>
<sequence length="647" mass="73396">MVEKRQQHQEVETIPLAYPDNYSYDPRTNKLTKTGNHRSKLVLNPEAIEFLMKIDQPIAVVSIQGPTRSGKSYIISTLLGGRRDAFSIGHSTSSHTMGIWISTTLIQNDGFAVLLMDCEGALAVDSNPNNDVAIMLLSALLSSTFIYNSKVVPNTADINQLHFMVKLIGNIKTTDESKNRSIQPNELVSHMPEFIWLFRDAFLVPTNDGVPCSLDEYVMKKVFRIDQAGDSDAIRLSNTTSRVILNYYRGVKPFALGIPCNSNLLQDVANLTDDQLNTDFVKTRNEFIKYLETNVQPKVGANGLPIKGPILVELIKAYTVSINTPGSVPLIQNTWDAIVSTKLVETLNIAVNHYETKMVERLDNKLPLETEALLIIHNSVISETNQLAIGKIGSLAEIDQIDQLITDLKNKISEFTVEQENGKDKVSITGGILFKWVQLNNEASLIQSRQVMVPIAKQFQQEFMENQDRDFKEVLSQLPIVKGPFLLRAIGPMKLKVWKEFVDEVYRQEEQFNRLKQHQLLLIEESKKNMNLQLEAEAFNNTLADTEKIVCQQQKEFNDSITAIVNSQTQHFNEMKENAERNRIESEARLNNLIQSNQAEQESSIKRHLEYMKQQNQEMEKTAAEIERLKRSGGGRRGFRVFGVRLW</sequence>
<dbReference type="InterPro" id="IPR015894">
    <property type="entry name" value="Guanylate-bd_N"/>
</dbReference>
<evidence type="ECO:0000313" key="5">
    <source>
        <dbReference type="EMBL" id="EGG17476.1"/>
    </source>
</evidence>
<dbReference type="EMBL" id="GL883021">
    <property type="protein sequence ID" value="EGG17476.1"/>
    <property type="molecule type" value="Genomic_DNA"/>
</dbReference>
<keyword evidence="1" id="KW-0378">Hydrolase</keyword>
<feature type="domain" description="Guanylate-binding protein/Atlastin C-terminal" evidence="4">
    <location>
        <begin position="303"/>
        <end position="416"/>
    </location>
</feature>
<organism evidence="5 6">
    <name type="scientific">Cavenderia fasciculata</name>
    <name type="common">Slime mold</name>
    <name type="synonym">Dictyostelium fasciculatum</name>
    <dbReference type="NCBI Taxonomy" id="261658"/>
    <lineage>
        <taxon>Eukaryota</taxon>
        <taxon>Amoebozoa</taxon>
        <taxon>Evosea</taxon>
        <taxon>Eumycetozoa</taxon>
        <taxon>Dictyostelia</taxon>
        <taxon>Acytosteliales</taxon>
        <taxon>Cavenderiaceae</taxon>
        <taxon>Cavenderia</taxon>
    </lineage>
</organism>
<dbReference type="PANTHER" id="PTHR10751">
    <property type="entry name" value="GUANYLATE BINDING PROTEIN"/>
    <property type="match status" value="1"/>
</dbReference>
<proteinExistence type="predicted"/>
<dbReference type="Pfam" id="PF02841">
    <property type="entry name" value="GBP_C"/>
    <property type="match status" value="1"/>
</dbReference>
<dbReference type="Gene3D" id="1.20.1000.10">
    <property type="entry name" value="Guanylate-binding protein, C-terminal domain"/>
    <property type="match status" value="1"/>
</dbReference>
<evidence type="ECO:0000313" key="6">
    <source>
        <dbReference type="Proteomes" id="UP000007797"/>
    </source>
</evidence>
<accession>F4Q6A2</accession>
<evidence type="ECO:0000259" key="3">
    <source>
        <dbReference type="Pfam" id="PF02263"/>
    </source>
</evidence>
<protein>
    <recommendedName>
        <fullName evidence="7">GB1/RHD3-type G domain-containing protein</fullName>
    </recommendedName>
</protein>
<dbReference type="OrthoDB" id="2135133at2759"/>
<evidence type="ECO:0000256" key="1">
    <source>
        <dbReference type="ARBA" id="ARBA00022801"/>
    </source>
</evidence>
<evidence type="ECO:0000259" key="4">
    <source>
        <dbReference type="Pfam" id="PF02841"/>
    </source>
</evidence>
<dbReference type="InterPro" id="IPR027417">
    <property type="entry name" value="P-loop_NTPase"/>
</dbReference>
<dbReference type="InterPro" id="IPR003191">
    <property type="entry name" value="Guanylate-bd/ATL_C"/>
</dbReference>
<dbReference type="KEGG" id="dfa:DFA_08472"/>
<dbReference type="Proteomes" id="UP000007797">
    <property type="component" value="Unassembled WGS sequence"/>
</dbReference>
<dbReference type="GO" id="GO:0003924">
    <property type="term" value="F:GTPase activity"/>
    <property type="evidence" value="ECO:0007669"/>
    <property type="project" value="InterPro"/>
</dbReference>
<dbReference type="Pfam" id="PF02263">
    <property type="entry name" value="GBP"/>
    <property type="match status" value="1"/>
</dbReference>
<dbReference type="SUPFAM" id="SSF52540">
    <property type="entry name" value="P-loop containing nucleoside triphosphate hydrolases"/>
    <property type="match status" value="1"/>
</dbReference>
<evidence type="ECO:0000256" key="2">
    <source>
        <dbReference type="SAM" id="Coils"/>
    </source>
</evidence>
<reference evidence="6" key="1">
    <citation type="journal article" date="2011" name="Genome Res.">
        <title>Phylogeny-wide analysis of social amoeba genomes highlights ancient origins for complex intercellular communication.</title>
        <authorList>
            <person name="Heidel A.J."/>
            <person name="Lawal H.M."/>
            <person name="Felder M."/>
            <person name="Schilde C."/>
            <person name="Helps N.R."/>
            <person name="Tunggal B."/>
            <person name="Rivero F."/>
            <person name="John U."/>
            <person name="Schleicher M."/>
            <person name="Eichinger L."/>
            <person name="Platzer M."/>
            <person name="Noegel A.A."/>
            <person name="Schaap P."/>
            <person name="Gloeckner G."/>
        </authorList>
    </citation>
    <scope>NUCLEOTIDE SEQUENCE [LARGE SCALE GENOMIC DNA]</scope>
    <source>
        <strain evidence="6">SH3</strain>
    </source>
</reference>
<evidence type="ECO:0008006" key="7">
    <source>
        <dbReference type="Google" id="ProtNLM"/>
    </source>
</evidence>
<dbReference type="GO" id="GO:0005525">
    <property type="term" value="F:GTP binding"/>
    <property type="evidence" value="ECO:0007669"/>
    <property type="project" value="InterPro"/>
</dbReference>